<evidence type="ECO:0000256" key="5">
    <source>
        <dbReference type="ARBA" id="ARBA00022737"/>
    </source>
</evidence>
<dbReference type="PROSITE" id="PS00012">
    <property type="entry name" value="PHOSPHOPANTETHEINE"/>
    <property type="match status" value="1"/>
</dbReference>
<comment type="cofactor">
    <cofactor evidence="1">
        <name>pantetheine 4'-phosphate</name>
        <dbReference type="ChEBI" id="CHEBI:47942"/>
    </cofactor>
</comment>
<proteinExistence type="inferred from homology"/>
<dbReference type="Pfam" id="PF00501">
    <property type="entry name" value="AMP-binding"/>
    <property type="match status" value="4"/>
</dbReference>
<keyword evidence="4" id="KW-0597">Phosphoprotein</keyword>
<dbReference type="NCBIfam" id="TIGR01733">
    <property type="entry name" value="AA-adenyl-dom"/>
    <property type="match status" value="3"/>
</dbReference>
<dbReference type="InterPro" id="IPR006162">
    <property type="entry name" value="Ppantetheine_attach_site"/>
</dbReference>
<dbReference type="InterPro" id="IPR025714">
    <property type="entry name" value="Methyltranfer_dom"/>
</dbReference>
<evidence type="ECO:0000313" key="10">
    <source>
        <dbReference type="Proteomes" id="UP001580346"/>
    </source>
</evidence>
<dbReference type="InterPro" id="IPR029063">
    <property type="entry name" value="SAM-dependent_MTases_sf"/>
</dbReference>
<dbReference type="SUPFAM" id="SSF47336">
    <property type="entry name" value="ACP-like"/>
    <property type="match status" value="3"/>
</dbReference>
<keyword evidence="10" id="KW-1185">Reference proteome</keyword>
<dbReference type="Gene3D" id="2.30.38.10">
    <property type="entry name" value="Luciferase, Domain 3"/>
    <property type="match status" value="2"/>
</dbReference>
<dbReference type="Gene3D" id="3.40.50.150">
    <property type="entry name" value="Vaccinia Virus protein VP39"/>
    <property type="match status" value="1"/>
</dbReference>
<dbReference type="PANTHER" id="PTHR45527">
    <property type="entry name" value="NONRIBOSOMAL PEPTIDE SYNTHETASE"/>
    <property type="match status" value="1"/>
</dbReference>
<dbReference type="Pfam" id="PF13847">
    <property type="entry name" value="Methyltransf_31"/>
    <property type="match status" value="1"/>
</dbReference>
<dbReference type="Gene3D" id="3.40.50.980">
    <property type="match status" value="4"/>
</dbReference>
<gene>
    <name evidence="9" type="ORF">ACE41H_02520</name>
</gene>
<dbReference type="Gene3D" id="3.40.50.12780">
    <property type="entry name" value="N-terminal domain of ligase-like"/>
    <property type="match status" value="2"/>
</dbReference>
<keyword evidence="5" id="KW-0677">Repeat</keyword>
<dbReference type="CDD" id="cd05930">
    <property type="entry name" value="A_NRPS"/>
    <property type="match status" value="2"/>
</dbReference>
<protein>
    <submittedName>
        <fullName evidence="9">Amino acid adenylation domain-containing protein</fullName>
    </submittedName>
</protein>
<dbReference type="PANTHER" id="PTHR45527:SF1">
    <property type="entry name" value="FATTY ACID SYNTHASE"/>
    <property type="match status" value="1"/>
</dbReference>
<dbReference type="InterPro" id="IPR025110">
    <property type="entry name" value="AMP-bd_C"/>
</dbReference>
<reference evidence="9 10" key="1">
    <citation type="submission" date="2024-09" db="EMBL/GenBank/DDBJ databases">
        <title>Paenibacillus zeirhizospherea sp. nov., isolated from surface of the maize (Zea mays) roots in a horticulture field, Hungary.</title>
        <authorList>
            <person name="Marton D."/>
            <person name="Farkas M."/>
            <person name="Bedics A."/>
            <person name="Toth E."/>
            <person name="Tancsics A."/>
            <person name="Boka K."/>
            <person name="Maroti G."/>
            <person name="Kriszt B."/>
            <person name="Cserhati M."/>
        </authorList>
    </citation>
    <scope>NUCLEOTIDE SEQUENCE [LARGE SCALE GENOMIC DNA]</scope>
    <source>
        <strain evidence="9 10">KCTC 33519</strain>
    </source>
</reference>
<dbReference type="InterPro" id="IPR042099">
    <property type="entry name" value="ANL_N_sf"/>
</dbReference>
<evidence type="ECO:0000259" key="8">
    <source>
        <dbReference type="PROSITE" id="PS50075"/>
    </source>
</evidence>
<dbReference type="Gene3D" id="1.10.1200.10">
    <property type="entry name" value="ACP-like"/>
    <property type="match status" value="3"/>
</dbReference>
<dbReference type="InterPro" id="IPR020806">
    <property type="entry name" value="PKS_PP-bd"/>
</dbReference>
<evidence type="ECO:0000256" key="3">
    <source>
        <dbReference type="ARBA" id="ARBA00022450"/>
    </source>
</evidence>
<dbReference type="InterPro" id="IPR000873">
    <property type="entry name" value="AMP-dep_synth/lig_dom"/>
</dbReference>
<dbReference type="Pfam" id="PF00668">
    <property type="entry name" value="Condensation"/>
    <property type="match status" value="3"/>
</dbReference>
<dbReference type="CDD" id="cd19531">
    <property type="entry name" value="LCL_NRPS-like"/>
    <property type="match status" value="2"/>
</dbReference>
<dbReference type="SUPFAM" id="SSF52777">
    <property type="entry name" value="CoA-dependent acyltransferases"/>
    <property type="match status" value="5"/>
</dbReference>
<feature type="domain" description="Carrier" evidence="8">
    <location>
        <begin position="1049"/>
        <end position="1124"/>
    </location>
</feature>
<dbReference type="Pfam" id="PF00550">
    <property type="entry name" value="PP-binding"/>
    <property type="match status" value="3"/>
</dbReference>
<dbReference type="InterPro" id="IPR023213">
    <property type="entry name" value="CAT-like_dom_sf"/>
</dbReference>
<evidence type="ECO:0000256" key="4">
    <source>
        <dbReference type="ARBA" id="ARBA00022553"/>
    </source>
</evidence>
<dbReference type="Pfam" id="PF13193">
    <property type="entry name" value="AMP-binding_C"/>
    <property type="match status" value="2"/>
</dbReference>
<keyword evidence="3" id="KW-0596">Phosphopantetheine</keyword>
<dbReference type="NCBIfam" id="NF003417">
    <property type="entry name" value="PRK04813.1"/>
    <property type="match status" value="4"/>
</dbReference>
<dbReference type="EMBL" id="JBHHMI010000001">
    <property type="protein sequence ID" value="MFB5265663.1"/>
    <property type="molecule type" value="Genomic_DNA"/>
</dbReference>
<comment type="similarity">
    <text evidence="2">Belongs to the ATP-dependent AMP-binding enzyme family.</text>
</comment>
<feature type="domain" description="Carrier" evidence="8">
    <location>
        <begin position="2096"/>
        <end position="2171"/>
    </location>
</feature>
<dbReference type="Proteomes" id="UP001580346">
    <property type="component" value="Unassembled WGS sequence"/>
</dbReference>
<feature type="domain" description="Carrier" evidence="8">
    <location>
        <begin position="3134"/>
        <end position="3209"/>
    </location>
</feature>
<evidence type="ECO:0000313" key="9">
    <source>
        <dbReference type="EMBL" id="MFB5265663.1"/>
    </source>
</evidence>
<dbReference type="Gene3D" id="3.30.559.30">
    <property type="entry name" value="Nonribosomal peptide synthetase, condensation domain"/>
    <property type="match status" value="3"/>
</dbReference>
<dbReference type="SUPFAM" id="SSF56801">
    <property type="entry name" value="Acetyl-CoA synthetase-like"/>
    <property type="match status" value="3"/>
</dbReference>
<dbReference type="CDD" id="cd02440">
    <property type="entry name" value="AdoMet_MTases"/>
    <property type="match status" value="1"/>
</dbReference>
<dbReference type="SUPFAM" id="SSF53335">
    <property type="entry name" value="S-adenosyl-L-methionine-dependent methyltransferases"/>
    <property type="match status" value="1"/>
</dbReference>
<name>A0ABV5ANA3_9BACL</name>
<dbReference type="RefSeq" id="WP_375353111.1">
    <property type="nucleotide sequence ID" value="NZ_JBHHMI010000001.1"/>
</dbReference>
<dbReference type="InterPro" id="IPR009081">
    <property type="entry name" value="PP-bd_ACP"/>
</dbReference>
<keyword evidence="7" id="KW-0511">Multifunctional enzyme</keyword>
<dbReference type="Gene3D" id="3.30.300.30">
    <property type="match status" value="3"/>
</dbReference>
<dbReference type="SMART" id="SM00823">
    <property type="entry name" value="PKS_PP"/>
    <property type="match status" value="3"/>
</dbReference>
<accession>A0ABV5ANA3</accession>
<dbReference type="InterPro" id="IPR036736">
    <property type="entry name" value="ACP-like_sf"/>
</dbReference>
<dbReference type="InterPro" id="IPR045851">
    <property type="entry name" value="AMP-bd_C_sf"/>
</dbReference>
<comment type="caution">
    <text evidence="9">The sequence shown here is derived from an EMBL/GenBank/DDBJ whole genome shotgun (WGS) entry which is preliminary data.</text>
</comment>
<evidence type="ECO:0000256" key="6">
    <source>
        <dbReference type="ARBA" id="ARBA00023194"/>
    </source>
</evidence>
<sequence length="3216" mass="361771">MDTLEKHVLLSDARLEKEKQYWLGQFSDFTEMTRIAFTSSSSGEGRVEVKRYLFNESLSQRLNAVSRGSDHALFILLLAGLNYVLHRYTGETAITIGVPVMSDMADNSKSLNPLVLLQTQIQPGDRGRDFIAHTKQRMVEADQHSNFPFTLLLDLLGVDTGEGAHCSIIAAMEGLYDPAEVEEIGYDCRFEFQRRSDHLALQVTYQTTAYAEWFISQLFMHYEKTLEQLLFYPDHEMDACSLLGEEELQPFVPSALSVSDGEVASIPALFEAQAALHPDKVAVAAESGVYTYRELNDMANRVANYLQQERGLQHEEHVGLMMHNSVYSIIGMLGVLKAGGAYVPLDPALPYARMKKMMEDAHIRTVLSLQPYLRQLNRLQWELPQFAAYICLDTDQLEEAEELENEFMDSNVWNFVADQATDDISGGAWVSSYNRQDLSREEMDEYAGNIRQKLLPYLNSSTRVLEIGCASGISMFTLAPHVGFYYGTDLSSSMIRNCRERVEREGLQHIKLDCLPADQIGRLHEEPFDIIILNSVVQVFKGHNYLRKVLRSALELLSERGILFIGDVMDLDCKEAFLQDLRDYDAAHPEVSTKTEFDNELFLSRAFFQDMQAEYREIGDVHFSDKIYTIPNELTLYRYDVIMEVNRTGAEAGHKPDKLKHQHDLKWIQCQGSDGPHVHVSSRQAAYVLYTSGSTGTPKGVVIEHQNVVRLLQTTSSLFAFESRDVWSLFHSASFDFSVWEIFGALLYGGKLVIVPREIAADTRSFVRLVQEKRISILSQTPSAFYQFAREAVQSGLELPALNRVVFGGEALQPGMLKEWNEQYPGVRLINMYGITETTVHVTYKELTSEDIRRNRSDIGRALPSYQVYVLDPWQRVVPMGVPGEMYVGGSGVAREYLNLDDLTRQRFMSIPLEHSGRVYRSGDMARWNPDGSLEYMGRMDEQVKIRGYRMEIGEITSVLLDHPYVEQAVVHLIHAEDGSKDLCAYYVAAQPLNSKELREFIGKRLPGFMVPSYVVQLDSMPLTPNGKVDRRKLPDPRQGFYKEQVLTKPEGPLEQELAHIFEDILGIGQVGRHDSFFEMGGHSLKATRLVSRIYKHFECELSLRDIFRFPSVHELALHIQGQRSTRPFEKIRPAAARAFYPLTSAQKRLFILEQFSDIGTSYNMPVVFRVQGPLDPERVKDAYIHLLKRHASLRTAFHMHGDEPVQTVLDMEALSPDITFLDMPDAGEEVVRAQIDEFIHPFVLEHAPLIRITLIRIQPEQYLFMLDMHHIISDGTSLNIWFHEFMSLYQGDTLKPLDIQYIDYAVWQHEQQGLAVMDNQRTYWHSQLAGELPVLQLPCDEPRPSTQDFRGNQFTVRLGHRLAGKLEDSCREHGVTLYMLLLAAYQVLLHRYTGQEDIIVGTPVAGRGHADLEPVIGMFVNTLAIRCRPQSDRTFSSFLQEVKKTSLEAFEHADYPFEELVQELQVKRDSSRNPIFDTMFALQNMERTVLRIADLQFEACDYDWKSAKFDLLLQAEQEQGDLALIFEYATSLFHQPTIERMSASLVLILEQAILNPDLRIGELETMTDVEKMRLHRQLAGERLDFTGAAHVCLGFEEQVSRTPDRTAIRDEGGMLSYRELNARANQFARILQGAGIVPGTPVAICGERSISYITGVLAILKAGGTFVPIDGALPQERIMHMVGDSGARLLINCTEPSIKLPGMPTLHLDYAMLTDDPGNPGIPVAAEDALYTIYTSGTTGTPKGVQLSHRNFMNLVLHHRQQSGIWMNGRVLHSSSIGFDVCYQEMLVTLLSGGELVIASDHIKKTPDLLLDLLGQHVVETMFLPTAYFNFLISEEDYTGRLLGGTLKHIVVAGEALVLTPPFMQAYSQSPVQLHNHYGPSETHVVTTKLLDKHTHLRERPPIGRPISNTECYILDHNQRIVPVGVTGELYIAGASVGLGYVNQPELTVAKFLPNPFKQDTVMYRTGDLARLLSSGEIELMGRADQQVKIRGYRIEPGEITAVMLQHERISQAATTVRVQQDGSKELYAFYTSGDGIEAVEVQNYLAGRLPSYMVPPYLIPVEEMPYTANGKVDYRALAESSPAHSTRIPGELHLPETELEQQIGQMFQSILEKAEIGRDFDFFEHGGHSLKAMRLVAKLRKELNAAVTLRDIFLYPTVQALAEHISHMDMPADSPSIIAPVHALQKYPLSSAQKRLYILDQYEGISTAYHLSSALLVEGMLDPKRVQSVYNALLERHESLRTTFHMDGDEPVQMVTEPSPAGLWFRDARGMQEAAVYQLAESFIRPFQLREAPLLRIGVIQLENSKHLLLMDMHHIVSDGTSIGILVQDFIDLYQGAELLPVPVTYKDFAVWQQQQLQSAGAGRKEAFWMHHLSGELPVLQLPTDFPRPAQQRFEGELTFMQLDQDLLQPLRHLAQRTGTTLYMIMLSAFQVFLHKYSGAEDIIVGVPVAGRTHEDVAGVVGMFVNTLPFRSRPERTKPFIRYLHEVKDQLLEAFEHQDYPLERMIDLLDLQPDPSRNPLFTVTFDMQNMSVPELHLDGMTISSWDSSHVSSKFDFSVSLAEREDHMLCTVEYATSLFRKETADRMMNQYRELLQAIVSCEEATIGELNMVPQKEQARILNEFSPELPAVNTNEWIHSAFERMAASQPEAIAAVWKGQSLRYGELNAYANELAHALLAQEAGANAVVAVYMNKSLDTLIAILAILKAGAAYLPIDPEYPPDRVQFMLESSGSCCVIADAEYGAMVDKTPVLIYSHTDRSPGETAGVGNPNAVVHAGHPAYVIYTSGSTGQPKGVLIPHRGLTYLIALYKEELGLTPDDRIAQIASIAFDLATLEIFAALTTGAELHLVPRPTSADPVALTDLLNSSGITFVAMTPSHLAYLNPEELQTIRLVASAGEAISAYEYERWHGFGFANLYGPTETTILATLWIPDPTRPIPANIPIGKPVAHSRIYIMSDSGRLQPIGVEGEICIAGAGLAKGYLGLPEATREKFVDNPFEPGTMMYKTGDRGRWLPDGNIEYAGRIDNQVKLRGYRIETGEIELALLQHQAIRDAAVIVSTNAQQERFLCAFVVEATPVSSSELKSFLAGSLPVYMVPSFFVRLEQMPVTVNGKLDIKKLERMDTSLFEENAYVPPQTELQAKLIALWEKHLKAEGIGIRHNFFELGGQSLKAARMLSDITQELGIALSLRHLYQYQTIEELTLFMEGDKQHDANRS</sequence>
<dbReference type="InterPro" id="IPR001242">
    <property type="entry name" value="Condensation_dom"/>
</dbReference>
<dbReference type="InterPro" id="IPR020845">
    <property type="entry name" value="AMP-binding_CS"/>
</dbReference>
<organism evidence="9 10">
    <name type="scientific">Paenibacillus enshidis</name>
    <dbReference type="NCBI Taxonomy" id="1458439"/>
    <lineage>
        <taxon>Bacteria</taxon>
        <taxon>Bacillati</taxon>
        <taxon>Bacillota</taxon>
        <taxon>Bacilli</taxon>
        <taxon>Bacillales</taxon>
        <taxon>Paenibacillaceae</taxon>
        <taxon>Paenibacillus</taxon>
    </lineage>
</organism>
<keyword evidence="6" id="KW-0045">Antibiotic biosynthesis</keyword>
<dbReference type="PROSITE" id="PS50075">
    <property type="entry name" value="CARRIER"/>
    <property type="match status" value="3"/>
</dbReference>
<evidence type="ECO:0000256" key="1">
    <source>
        <dbReference type="ARBA" id="ARBA00001957"/>
    </source>
</evidence>
<evidence type="ECO:0000256" key="7">
    <source>
        <dbReference type="ARBA" id="ARBA00023268"/>
    </source>
</evidence>
<dbReference type="Gene3D" id="3.30.559.10">
    <property type="entry name" value="Chloramphenicol acetyltransferase-like domain"/>
    <property type="match status" value="2"/>
</dbReference>
<evidence type="ECO:0000256" key="2">
    <source>
        <dbReference type="ARBA" id="ARBA00006432"/>
    </source>
</evidence>
<dbReference type="InterPro" id="IPR010071">
    <property type="entry name" value="AA_adenyl_dom"/>
</dbReference>
<dbReference type="PROSITE" id="PS00455">
    <property type="entry name" value="AMP_BINDING"/>
    <property type="match status" value="2"/>
</dbReference>